<dbReference type="RefSeq" id="WP_250867796.1">
    <property type="nucleotide sequence ID" value="NZ_JAGSOI010000015.1"/>
</dbReference>
<reference evidence="6" key="2">
    <citation type="submission" date="2021-04" db="EMBL/GenBank/DDBJ databases">
        <authorList>
            <person name="Dong X."/>
        </authorList>
    </citation>
    <scope>NUCLEOTIDE SEQUENCE</scope>
    <source>
        <strain evidence="6">LLY</strain>
    </source>
</reference>
<feature type="domain" description="HTH dtxR-type" evidence="5">
    <location>
        <begin position="1"/>
        <end position="63"/>
    </location>
</feature>
<evidence type="ECO:0000256" key="3">
    <source>
        <dbReference type="ARBA" id="ARBA00023125"/>
    </source>
</evidence>
<dbReference type="Proteomes" id="UP001056766">
    <property type="component" value="Unassembled WGS sequence"/>
</dbReference>
<dbReference type="FunFam" id="1.10.10.10:FF:000189">
    <property type="entry name" value="HTH-type transcriptional regulator MntR"/>
    <property type="match status" value="1"/>
</dbReference>
<dbReference type="GO" id="GO:0003700">
    <property type="term" value="F:DNA-binding transcription factor activity"/>
    <property type="evidence" value="ECO:0007669"/>
    <property type="project" value="InterPro"/>
</dbReference>
<name>A0A9E5DB16_9EURY</name>
<gene>
    <name evidence="6" type="ORF">KDK67_05265</name>
</gene>
<dbReference type="EMBL" id="JAGSOI010000015">
    <property type="protein sequence ID" value="MCM1986412.1"/>
    <property type="molecule type" value="Genomic_DNA"/>
</dbReference>
<keyword evidence="2" id="KW-0805">Transcription regulation</keyword>
<dbReference type="Gene3D" id="1.10.10.10">
    <property type="entry name" value="Winged helix-like DNA-binding domain superfamily/Winged helix DNA-binding domain"/>
    <property type="match status" value="1"/>
</dbReference>
<dbReference type="SMART" id="SM00529">
    <property type="entry name" value="HTH_DTXR"/>
    <property type="match status" value="1"/>
</dbReference>
<dbReference type="InterPro" id="IPR001367">
    <property type="entry name" value="Fe_dep_repressor"/>
</dbReference>
<dbReference type="SUPFAM" id="SSF46785">
    <property type="entry name" value="Winged helix' DNA-binding domain"/>
    <property type="match status" value="1"/>
</dbReference>
<keyword evidence="7" id="KW-1185">Reference proteome</keyword>
<dbReference type="Pfam" id="PF02742">
    <property type="entry name" value="Fe_dep_repr_C"/>
    <property type="match status" value="1"/>
</dbReference>
<dbReference type="GO" id="GO:0046914">
    <property type="term" value="F:transition metal ion binding"/>
    <property type="evidence" value="ECO:0007669"/>
    <property type="project" value="InterPro"/>
</dbReference>
<dbReference type="InterPro" id="IPR036388">
    <property type="entry name" value="WH-like_DNA-bd_sf"/>
</dbReference>
<accession>A0A9E5DB16</accession>
<keyword evidence="4" id="KW-0804">Transcription</keyword>
<evidence type="ECO:0000259" key="5">
    <source>
        <dbReference type="PROSITE" id="PS50944"/>
    </source>
</evidence>
<dbReference type="PANTHER" id="PTHR33238">
    <property type="entry name" value="IRON (METAL) DEPENDENT REPRESSOR, DTXR FAMILY"/>
    <property type="match status" value="1"/>
</dbReference>
<sequence>MTTERTEDYLKAIDTIIEKKGYSQVKDIARFLDVSPSSVTGMFKKLTREGFINYEKYGGVTLTAEGRKLARSTKEKFSVLHEFLVLLGVDEDTADDDACKMEHVITPETLERLTKFSDFVNCREEMPKFFLNFKEFCEKGEIPNCRKKNNISSSFGKDLKKGCKDRS</sequence>
<dbReference type="PROSITE" id="PS50944">
    <property type="entry name" value="HTH_DTXR"/>
    <property type="match status" value="1"/>
</dbReference>
<reference evidence="6" key="1">
    <citation type="journal article" date="2021" name="mSystems">
        <title>Bacteria and Archaea Synergistically Convert Glycine Betaine to Biogenic Methane in the Formosa Cold Seep of the South China Sea.</title>
        <authorList>
            <person name="Li L."/>
            <person name="Zhang W."/>
            <person name="Zhang S."/>
            <person name="Song L."/>
            <person name="Sun Q."/>
            <person name="Zhang H."/>
            <person name="Xiang H."/>
            <person name="Dong X."/>
        </authorList>
    </citation>
    <scope>NUCLEOTIDE SEQUENCE</scope>
    <source>
        <strain evidence="6">LLY</strain>
    </source>
</reference>
<proteinExistence type="inferred from homology"/>
<dbReference type="GO" id="GO:0003677">
    <property type="term" value="F:DNA binding"/>
    <property type="evidence" value="ECO:0007669"/>
    <property type="project" value="UniProtKB-KW"/>
</dbReference>
<dbReference type="InterPro" id="IPR036421">
    <property type="entry name" value="Fe_dep_repressor_sf"/>
</dbReference>
<dbReference type="InterPro" id="IPR022689">
    <property type="entry name" value="Iron_dep_repressor"/>
</dbReference>
<evidence type="ECO:0000256" key="2">
    <source>
        <dbReference type="ARBA" id="ARBA00023015"/>
    </source>
</evidence>
<evidence type="ECO:0000256" key="4">
    <source>
        <dbReference type="ARBA" id="ARBA00023163"/>
    </source>
</evidence>
<dbReference type="GO" id="GO:0046983">
    <property type="term" value="F:protein dimerization activity"/>
    <property type="evidence" value="ECO:0007669"/>
    <property type="project" value="InterPro"/>
</dbReference>
<evidence type="ECO:0000313" key="6">
    <source>
        <dbReference type="EMBL" id="MCM1986412.1"/>
    </source>
</evidence>
<dbReference type="Gene3D" id="1.10.60.10">
    <property type="entry name" value="Iron dependent repressor, metal binding and dimerisation domain"/>
    <property type="match status" value="1"/>
</dbReference>
<organism evidence="6 7">
    <name type="scientific">Methanococcoides seepicolus</name>
    <dbReference type="NCBI Taxonomy" id="2828780"/>
    <lineage>
        <taxon>Archaea</taxon>
        <taxon>Methanobacteriati</taxon>
        <taxon>Methanobacteriota</taxon>
        <taxon>Stenosarchaea group</taxon>
        <taxon>Methanomicrobia</taxon>
        <taxon>Methanosarcinales</taxon>
        <taxon>Methanosarcinaceae</taxon>
        <taxon>Methanococcoides</taxon>
    </lineage>
</organism>
<evidence type="ECO:0000256" key="1">
    <source>
        <dbReference type="ARBA" id="ARBA00007871"/>
    </source>
</evidence>
<dbReference type="InterPro" id="IPR050536">
    <property type="entry name" value="DtxR_MntR_Metal-Reg"/>
</dbReference>
<dbReference type="InterPro" id="IPR036390">
    <property type="entry name" value="WH_DNA-bd_sf"/>
</dbReference>
<dbReference type="PANTHER" id="PTHR33238:SF7">
    <property type="entry name" value="IRON-DEPENDENT TRANSCRIPTIONAL REGULATOR"/>
    <property type="match status" value="1"/>
</dbReference>
<dbReference type="Pfam" id="PF01325">
    <property type="entry name" value="Fe_dep_repress"/>
    <property type="match status" value="1"/>
</dbReference>
<dbReference type="InterPro" id="IPR022687">
    <property type="entry name" value="HTH_DTXR"/>
</dbReference>
<protein>
    <submittedName>
        <fullName evidence="6">Metal-dependent transcriptional regulator</fullName>
    </submittedName>
</protein>
<comment type="similarity">
    <text evidence="1">Belongs to the DtxR/MntR family.</text>
</comment>
<comment type="caution">
    <text evidence="6">The sequence shown here is derived from an EMBL/GenBank/DDBJ whole genome shotgun (WGS) entry which is preliminary data.</text>
</comment>
<dbReference type="AlphaFoldDB" id="A0A9E5DB16"/>
<evidence type="ECO:0000313" key="7">
    <source>
        <dbReference type="Proteomes" id="UP001056766"/>
    </source>
</evidence>
<keyword evidence="3" id="KW-0238">DNA-binding</keyword>
<dbReference type="SUPFAM" id="SSF47979">
    <property type="entry name" value="Iron-dependent repressor protein, dimerization domain"/>
    <property type="match status" value="1"/>
</dbReference>